<accession>A0A6L9XTJ3</accession>
<keyword evidence="2" id="KW-1185">Reference proteome</keyword>
<evidence type="ECO:0000313" key="2">
    <source>
        <dbReference type="Proteomes" id="UP000474967"/>
    </source>
</evidence>
<organism evidence="1 2">
    <name type="scientific">Leifsonia tongyongensis</name>
    <dbReference type="NCBI Taxonomy" id="1268043"/>
    <lineage>
        <taxon>Bacteria</taxon>
        <taxon>Bacillati</taxon>
        <taxon>Actinomycetota</taxon>
        <taxon>Actinomycetes</taxon>
        <taxon>Micrococcales</taxon>
        <taxon>Microbacteriaceae</taxon>
        <taxon>Leifsonia</taxon>
    </lineage>
</organism>
<reference evidence="1 2" key="1">
    <citation type="journal article" date="2014" name="J. Microbiol.">
        <title>Diaminobutyricibacter tongyongensis gen. nov., sp. nov. and Homoserinibacter gongjuensis gen. nov., sp. nov. belong to the family Microbacteriaceae.</title>
        <authorList>
            <person name="Kim S.J."/>
            <person name="Ahn J.H."/>
            <person name="Weon H.Y."/>
            <person name="Hamada M."/>
            <person name="Suzuki K."/>
            <person name="Kwon S.W."/>
        </authorList>
    </citation>
    <scope>NUCLEOTIDE SEQUENCE [LARGE SCALE GENOMIC DNA]</scope>
    <source>
        <strain evidence="1 2">NBRC 108724</strain>
    </source>
</reference>
<sequence length="80" mass="9348">MDSKTFEIFSQCLNAVLDKLKIRKRGSTRNCDRFLELRPRDRLVRDGSRYHFRDTDAIYGLPAAVRDLVWAFDDAIRAKG</sequence>
<proteinExistence type="predicted"/>
<protein>
    <submittedName>
        <fullName evidence="1">Uncharacterized protein</fullName>
    </submittedName>
</protein>
<evidence type="ECO:0000313" key="1">
    <source>
        <dbReference type="EMBL" id="NEN04721.1"/>
    </source>
</evidence>
<comment type="caution">
    <text evidence="1">The sequence shown here is derived from an EMBL/GenBank/DDBJ whole genome shotgun (WGS) entry which is preliminary data.</text>
</comment>
<gene>
    <name evidence="1" type="ORF">G3T36_02450</name>
</gene>
<dbReference type="Proteomes" id="UP000474967">
    <property type="component" value="Unassembled WGS sequence"/>
</dbReference>
<dbReference type="RefSeq" id="WP_163287821.1">
    <property type="nucleotide sequence ID" value="NZ_JAAGWY010000001.1"/>
</dbReference>
<dbReference type="EMBL" id="JAAGWY010000001">
    <property type="protein sequence ID" value="NEN04721.1"/>
    <property type="molecule type" value="Genomic_DNA"/>
</dbReference>
<dbReference type="AlphaFoldDB" id="A0A6L9XTJ3"/>
<name>A0A6L9XTJ3_9MICO</name>